<comment type="caution">
    <text evidence="2">The sequence shown here is derived from an EMBL/GenBank/DDBJ whole genome shotgun (WGS) entry which is preliminary data.</text>
</comment>
<sequence length="134" mass="15694">MAGRGRRKAQIKLLNEIKTQLILQAERWGREGHYNSIFLEEMELDQCQNILGDLLSEKANLEYELHMLDSNKEELLIKLERLEAYINKARMVIRGHKKNINRSLEKMITDRDKLAMLKKRMSPENSISVLISSN</sequence>
<organism evidence="2 3">
    <name type="scientific">candidate division WOR-1 bacterium RIFOXYC2_FULL_41_25</name>
    <dbReference type="NCBI Taxonomy" id="1802586"/>
    <lineage>
        <taxon>Bacteria</taxon>
        <taxon>Bacillati</taxon>
        <taxon>Saganbacteria</taxon>
    </lineage>
</organism>
<dbReference type="AlphaFoldDB" id="A0A1F4TIC0"/>
<name>A0A1F4TIC0_UNCSA</name>
<evidence type="ECO:0000313" key="3">
    <source>
        <dbReference type="Proteomes" id="UP000177309"/>
    </source>
</evidence>
<accession>A0A1F4TIC0</accession>
<keyword evidence="1" id="KW-0175">Coiled coil</keyword>
<proteinExistence type="predicted"/>
<evidence type="ECO:0000256" key="1">
    <source>
        <dbReference type="SAM" id="Coils"/>
    </source>
</evidence>
<evidence type="ECO:0000313" key="2">
    <source>
        <dbReference type="EMBL" id="OGC32468.1"/>
    </source>
</evidence>
<reference evidence="2 3" key="1">
    <citation type="journal article" date="2016" name="Nat. Commun.">
        <title>Thousands of microbial genomes shed light on interconnected biogeochemical processes in an aquifer system.</title>
        <authorList>
            <person name="Anantharaman K."/>
            <person name="Brown C.T."/>
            <person name="Hug L.A."/>
            <person name="Sharon I."/>
            <person name="Castelle C.J."/>
            <person name="Probst A.J."/>
            <person name="Thomas B.C."/>
            <person name="Singh A."/>
            <person name="Wilkins M.J."/>
            <person name="Karaoz U."/>
            <person name="Brodie E.L."/>
            <person name="Williams K.H."/>
            <person name="Hubbard S.S."/>
            <person name="Banfield J.F."/>
        </authorList>
    </citation>
    <scope>NUCLEOTIDE SEQUENCE [LARGE SCALE GENOMIC DNA]</scope>
</reference>
<dbReference type="EMBL" id="MEUI01000050">
    <property type="protein sequence ID" value="OGC32468.1"/>
    <property type="molecule type" value="Genomic_DNA"/>
</dbReference>
<gene>
    <name evidence="2" type="ORF">A2462_00180</name>
</gene>
<feature type="coiled-coil region" evidence="1">
    <location>
        <begin position="65"/>
        <end position="92"/>
    </location>
</feature>
<dbReference type="Proteomes" id="UP000177309">
    <property type="component" value="Unassembled WGS sequence"/>
</dbReference>
<protein>
    <submittedName>
        <fullName evidence="2">Uncharacterized protein</fullName>
    </submittedName>
</protein>